<dbReference type="PANTHER" id="PTHR11070">
    <property type="entry name" value="UVRD / RECB / PCRA DNA HELICASE FAMILY MEMBER"/>
    <property type="match status" value="1"/>
</dbReference>
<dbReference type="InterPro" id="IPR027417">
    <property type="entry name" value="P-loop_NTPase"/>
</dbReference>
<dbReference type="InterPro" id="IPR014017">
    <property type="entry name" value="DNA_helicase_UvrD-like_C"/>
</dbReference>
<geneLocation type="plasmid" evidence="7">
    <name>pCok386</name>
</geneLocation>
<name>A0A2S7XT19_9GAMM</name>
<protein>
    <recommendedName>
        <fullName evidence="5">DNA 3'-5' helicase II</fullName>
    </recommendedName>
</protein>
<dbReference type="Proteomes" id="UP000239936">
    <property type="component" value="Unassembled WGS sequence"/>
</dbReference>
<dbReference type="PANTHER" id="PTHR11070:SF2">
    <property type="entry name" value="ATP-DEPENDENT DNA HELICASE SRS2"/>
    <property type="match status" value="1"/>
</dbReference>
<dbReference type="SUPFAM" id="SSF52540">
    <property type="entry name" value="P-loop containing nucleoside triphosphate hydrolases"/>
    <property type="match status" value="1"/>
</dbReference>
<evidence type="ECO:0000256" key="4">
    <source>
        <dbReference type="ARBA" id="ARBA00022840"/>
    </source>
</evidence>
<gene>
    <name evidence="7" type="ORF">CXB77_05525</name>
</gene>
<dbReference type="GO" id="GO:0043138">
    <property type="term" value="F:3'-5' DNA helicase activity"/>
    <property type="evidence" value="ECO:0007669"/>
    <property type="project" value="TreeGrafter"/>
</dbReference>
<dbReference type="InterPro" id="IPR000212">
    <property type="entry name" value="DNA_helicase_UvrD/REP"/>
</dbReference>
<keyword evidence="4" id="KW-0067">ATP-binding</keyword>
<evidence type="ECO:0000256" key="3">
    <source>
        <dbReference type="ARBA" id="ARBA00022806"/>
    </source>
</evidence>
<dbReference type="GO" id="GO:0005829">
    <property type="term" value="C:cytosol"/>
    <property type="evidence" value="ECO:0007669"/>
    <property type="project" value="TreeGrafter"/>
</dbReference>
<dbReference type="GO" id="GO:0005524">
    <property type="term" value="F:ATP binding"/>
    <property type="evidence" value="ECO:0007669"/>
    <property type="project" value="UniProtKB-KW"/>
</dbReference>
<comment type="caution">
    <text evidence="7">The sequence shown here is derived from an EMBL/GenBank/DDBJ whole genome shotgun (WGS) entry which is preliminary data.</text>
</comment>
<dbReference type="AlphaFoldDB" id="A0A2S7XT19"/>
<keyword evidence="7" id="KW-0614">Plasmid</keyword>
<keyword evidence="1" id="KW-0547">Nucleotide-binding</keyword>
<dbReference type="PROSITE" id="PS51217">
    <property type="entry name" value="UVRD_HELICASE_CTER"/>
    <property type="match status" value="1"/>
</dbReference>
<evidence type="ECO:0000256" key="2">
    <source>
        <dbReference type="ARBA" id="ARBA00022801"/>
    </source>
</evidence>
<keyword evidence="3" id="KW-0347">Helicase</keyword>
<accession>A0A2S7XT19</accession>
<dbReference type="GO" id="GO:0016787">
    <property type="term" value="F:hydrolase activity"/>
    <property type="evidence" value="ECO:0007669"/>
    <property type="project" value="UniProtKB-KW"/>
</dbReference>
<proteinExistence type="predicted"/>
<dbReference type="Pfam" id="PF13361">
    <property type="entry name" value="UvrD_C"/>
    <property type="match status" value="1"/>
</dbReference>
<evidence type="ECO:0000259" key="6">
    <source>
        <dbReference type="PROSITE" id="PS51217"/>
    </source>
</evidence>
<dbReference type="OrthoDB" id="9806690at2"/>
<dbReference type="Gene3D" id="1.10.486.10">
    <property type="entry name" value="PCRA, domain 4"/>
    <property type="match status" value="1"/>
</dbReference>
<dbReference type="RefSeq" id="WP_105073123.1">
    <property type="nucleotide sequence ID" value="NZ_PPGH01000027.1"/>
</dbReference>
<dbReference type="Gene3D" id="3.40.50.300">
    <property type="entry name" value="P-loop containing nucleotide triphosphate hydrolases"/>
    <property type="match status" value="1"/>
</dbReference>
<feature type="domain" description="UvrD-like helicase C-terminal" evidence="6">
    <location>
        <begin position="1"/>
        <end position="131"/>
    </location>
</feature>
<dbReference type="GO" id="GO:0033202">
    <property type="term" value="C:DNA helicase complex"/>
    <property type="evidence" value="ECO:0007669"/>
    <property type="project" value="TreeGrafter"/>
</dbReference>
<reference evidence="7 8" key="1">
    <citation type="submission" date="2018-01" db="EMBL/GenBank/DDBJ databases">
        <title>The complete genome sequence of Chromatium okenii LaCa, a purple sulfur bacterium with a turbulent life.</title>
        <authorList>
            <person name="Luedin S.M."/>
            <person name="Liechti N."/>
            <person name="Storelli N."/>
            <person name="Danza F."/>
            <person name="Wittwer M."/>
            <person name="Pothier J.F."/>
            <person name="Tonolla M.A."/>
        </authorList>
    </citation>
    <scope>NUCLEOTIDE SEQUENCE [LARGE SCALE GENOMIC DNA]</scope>
    <source>
        <strain evidence="7 8">LaCa</strain>
        <plasmid evidence="7">pCok386</plasmid>
    </source>
</reference>
<dbReference type="GO" id="GO:0000725">
    <property type="term" value="P:recombinational repair"/>
    <property type="evidence" value="ECO:0007669"/>
    <property type="project" value="TreeGrafter"/>
</dbReference>
<dbReference type="EMBL" id="PPGH01000027">
    <property type="protein sequence ID" value="PQJ96875.1"/>
    <property type="molecule type" value="Genomic_DNA"/>
</dbReference>
<evidence type="ECO:0000313" key="8">
    <source>
        <dbReference type="Proteomes" id="UP000239936"/>
    </source>
</evidence>
<keyword evidence="2" id="KW-0378">Hydrolase</keyword>
<keyword evidence="8" id="KW-1185">Reference proteome</keyword>
<organism evidence="7 8">
    <name type="scientific">Chromatium okenii</name>
    <dbReference type="NCBI Taxonomy" id="61644"/>
    <lineage>
        <taxon>Bacteria</taxon>
        <taxon>Pseudomonadati</taxon>
        <taxon>Pseudomonadota</taxon>
        <taxon>Gammaproteobacteria</taxon>
        <taxon>Chromatiales</taxon>
        <taxon>Chromatiaceae</taxon>
        <taxon>Chromatium</taxon>
    </lineage>
</organism>
<evidence type="ECO:0000256" key="5">
    <source>
        <dbReference type="ARBA" id="ARBA00034923"/>
    </source>
</evidence>
<evidence type="ECO:0000256" key="1">
    <source>
        <dbReference type="ARBA" id="ARBA00022741"/>
    </source>
</evidence>
<dbReference type="GO" id="GO:0003677">
    <property type="term" value="F:DNA binding"/>
    <property type="evidence" value="ECO:0007669"/>
    <property type="project" value="InterPro"/>
</dbReference>
<evidence type="ECO:0000313" key="7">
    <source>
        <dbReference type="EMBL" id="PQJ96875.1"/>
    </source>
</evidence>
<sequence>MIDRIGQTLTMNHRCYQDYAILYRTSAQSRMFEERLIKAGIPYRIHNGLRFFERAEVRDALGYLRLIANCNDDLAFERIVNVPTRGIGERTIELLRKHAQTLSDRYGSNTGLIAKKGLTKKVNESLTAFVD</sequence>